<proteinExistence type="predicted"/>
<dbReference type="EMBL" id="KZ825891">
    <property type="protein sequence ID" value="PYH93550.1"/>
    <property type="molecule type" value="Genomic_DNA"/>
</dbReference>
<organism evidence="1 2">
    <name type="scientific">Aspergillus ellipticus CBS 707.79</name>
    <dbReference type="NCBI Taxonomy" id="1448320"/>
    <lineage>
        <taxon>Eukaryota</taxon>
        <taxon>Fungi</taxon>
        <taxon>Dikarya</taxon>
        <taxon>Ascomycota</taxon>
        <taxon>Pezizomycotina</taxon>
        <taxon>Eurotiomycetes</taxon>
        <taxon>Eurotiomycetidae</taxon>
        <taxon>Eurotiales</taxon>
        <taxon>Aspergillaceae</taxon>
        <taxon>Aspergillus</taxon>
        <taxon>Aspergillus subgen. Circumdati</taxon>
    </lineage>
</organism>
<keyword evidence="2" id="KW-1185">Reference proteome</keyword>
<dbReference type="Proteomes" id="UP000247810">
    <property type="component" value="Unassembled WGS sequence"/>
</dbReference>
<protein>
    <submittedName>
        <fullName evidence="1">Uncharacterized protein</fullName>
    </submittedName>
</protein>
<sequence length="77" mass="8467">MTHHSSWSPVALLSGLKGCWAPDGGRMNEAFGTPTLLLTDAMTASLIHITWWCLYPQVAVLYDSYGAWAPMIELSAR</sequence>
<evidence type="ECO:0000313" key="1">
    <source>
        <dbReference type="EMBL" id="PYH93550.1"/>
    </source>
</evidence>
<gene>
    <name evidence="1" type="ORF">BO71DRAFT_254286</name>
</gene>
<dbReference type="VEuPathDB" id="FungiDB:BO71DRAFT_254286"/>
<dbReference type="AlphaFoldDB" id="A0A319D8F8"/>
<reference evidence="1 2" key="1">
    <citation type="submission" date="2018-02" db="EMBL/GenBank/DDBJ databases">
        <title>The genomes of Aspergillus section Nigri reveals drivers in fungal speciation.</title>
        <authorList>
            <consortium name="DOE Joint Genome Institute"/>
            <person name="Vesth T.C."/>
            <person name="Nybo J."/>
            <person name="Theobald S."/>
            <person name="Brandl J."/>
            <person name="Frisvad J.C."/>
            <person name="Nielsen K.F."/>
            <person name="Lyhne E.K."/>
            <person name="Kogle M.E."/>
            <person name="Kuo A."/>
            <person name="Riley R."/>
            <person name="Clum A."/>
            <person name="Nolan M."/>
            <person name="Lipzen A."/>
            <person name="Salamov A."/>
            <person name="Henrissat B."/>
            <person name="Wiebenga A."/>
            <person name="De vries R.P."/>
            <person name="Grigoriev I.V."/>
            <person name="Mortensen U.H."/>
            <person name="Andersen M.R."/>
            <person name="Baker S.E."/>
        </authorList>
    </citation>
    <scope>NUCLEOTIDE SEQUENCE [LARGE SCALE GENOMIC DNA]</scope>
    <source>
        <strain evidence="1 2">CBS 707.79</strain>
    </source>
</reference>
<evidence type="ECO:0000313" key="2">
    <source>
        <dbReference type="Proteomes" id="UP000247810"/>
    </source>
</evidence>
<accession>A0A319D8F8</accession>
<name>A0A319D8F8_9EURO</name>
<dbReference type="OrthoDB" id="10479338at2759"/>